<keyword evidence="6" id="KW-1185">Reference proteome</keyword>
<dbReference type="SUPFAM" id="SSF50249">
    <property type="entry name" value="Nucleic acid-binding proteins"/>
    <property type="match status" value="1"/>
</dbReference>
<proteinExistence type="predicted"/>
<dbReference type="Gene3D" id="2.40.50.140">
    <property type="entry name" value="Nucleic acid-binding proteins"/>
    <property type="match status" value="1"/>
</dbReference>
<dbReference type="RefSeq" id="WP_069833450.1">
    <property type="nucleotide sequence ID" value="NZ_MDGQ01000002.1"/>
</dbReference>
<evidence type="ECO:0000256" key="3">
    <source>
        <dbReference type="PROSITE-ProRule" id="PRU00209"/>
    </source>
</evidence>
<protein>
    <submittedName>
        <fullName evidence="5">tRNA-binding protein</fullName>
    </submittedName>
</protein>
<organism evidence="5 6">
    <name type="scientific">Roseivirga misakiensis</name>
    <dbReference type="NCBI Taxonomy" id="1563681"/>
    <lineage>
        <taxon>Bacteria</taxon>
        <taxon>Pseudomonadati</taxon>
        <taxon>Bacteroidota</taxon>
        <taxon>Cytophagia</taxon>
        <taxon>Cytophagales</taxon>
        <taxon>Roseivirgaceae</taxon>
        <taxon>Roseivirga</taxon>
    </lineage>
</organism>
<accession>A0A1E5T827</accession>
<comment type="caution">
    <text evidence="5">The sequence shown here is derived from an EMBL/GenBank/DDBJ whole genome shotgun (WGS) entry which is preliminary data.</text>
</comment>
<dbReference type="InterPro" id="IPR008231">
    <property type="entry name" value="CsaA"/>
</dbReference>
<dbReference type="CDD" id="cd02798">
    <property type="entry name" value="tRNA_bind_CsaA"/>
    <property type="match status" value="1"/>
</dbReference>
<dbReference type="Proteomes" id="UP000095552">
    <property type="component" value="Unassembled WGS sequence"/>
</dbReference>
<dbReference type="EMBL" id="MDGQ01000002">
    <property type="protein sequence ID" value="OEK07467.1"/>
    <property type="molecule type" value="Genomic_DNA"/>
</dbReference>
<dbReference type="PROSITE" id="PS50886">
    <property type="entry name" value="TRBD"/>
    <property type="match status" value="1"/>
</dbReference>
<reference evidence="5 6" key="1">
    <citation type="submission" date="2016-08" db="EMBL/GenBank/DDBJ databases">
        <title>Draft genome of Fabibacter sp. strain SK-8.</title>
        <authorList>
            <person name="Wong S.-K."/>
            <person name="Hamasaki K."/>
            <person name="Yoshizawa S."/>
        </authorList>
    </citation>
    <scope>NUCLEOTIDE SEQUENCE [LARGE SCALE GENOMIC DNA]</scope>
    <source>
        <strain evidence="5 6">SK-8</strain>
    </source>
</reference>
<dbReference type="GO" id="GO:0000049">
    <property type="term" value="F:tRNA binding"/>
    <property type="evidence" value="ECO:0007669"/>
    <property type="project" value="UniProtKB-UniRule"/>
</dbReference>
<dbReference type="NCBIfam" id="NF007495">
    <property type="entry name" value="PRK10089.1-4"/>
    <property type="match status" value="1"/>
</dbReference>
<evidence type="ECO:0000259" key="4">
    <source>
        <dbReference type="PROSITE" id="PS50886"/>
    </source>
</evidence>
<feature type="domain" description="TRNA-binding" evidence="4">
    <location>
        <begin position="9"/>
        <end position="113"/>
    </location>
</feature>
<sequence>MTGLIDWKDFEKVSIRVGTIIKAETYAEARNPAYILHVDLGEKLGVKKSSAQITALYQPEDLLGKQVVCITNFPPKQIGKIMSEVLVTGFPNSDGQVVLCTPDTKVPNGVKLF</sequence>
<dbReference type="PANTHER" id="PTHR11586:SF37">
    <property type="entry name" value="TRNA-BINDING DOMAIN-CONTAINING PROTEIN"/>
    <property type="match status" value="1"/>
</dbReference>
<dbReference type="InterPro" id="IPR012340">
    <property type="entry name" value="NA-bd_OB-fold"/>
</dbReference>
<keyword evidence="1 3" id="KW-0820">tRNA-binding</keyword>
<evidence type="ECO:0000313" key="5">
    <source>
        <dbReference type="EMBL" id="OEK07467.1"/>
    </source>
</evidence>
<dbReference type="Pfam" id="PF01588">
    <property type="entry name" value="tRNA_bind"/>
    <property type="match status" value="1"/>
</dbReference>
<dbReference type="FunFam" id="2.40.50.140:FF:000165">
    <property type="entry name" value="Chaperone CsaA"/>
    <property type="match status" value="1"/>
</dbReference>
<evidence type="ECO:0000313" key="6">
    <source>
        <dbReference type="Proteomes" id="UP000095552"/>
    </source>
</evidence>
<evidence type="ECO:0000256" key="1">
    <source>
        <dbReference type="ARBA" id="ARBA00022555"/>
    </source>
</evidence>
<dbReference type="InterPro" id="IPR051270">
    <property type="entry name" value="Tyrosine-tRNA_ligase_regulator"/>
</dbReference>
<evidence type="ECO:0000256" key="2">
    <source>
        <dbReference type="ARBA" id="ARBA00022884"/>
    </source>
</evidence>
<gene>
    <name evidence="5" type="ORF">BFP71_00225</name>
</gene>
<dbReference type="NCBIfam" id="NF007493">
    <property type="entry name" value="PRK10089.1-2"/>
    <property type="match status" value="1"/>
</dbReference>
<dbReference type="InterPro" id="IPR002547">
    <property type="entry name" value="tRNA-bd_dom"/>
</dbReference>
<name>A0A1E5T827_9BACT</name>
<dbReference type="AlphaFoldDB" id="A0A1E5T827"/>
<dbReference type="NCBIfam" id="TIGR02222">
    <property type="entry name" value="chap_CsaA"/>
    <property type="match status" value="1"/>
</dbReference>
<dbReference type="PANTHER" id="PTHR11586">
    <property type="entry name" value="TRNA-AMINOACYLATION COFACTOR ARC1 FAMILY MEMBER"/>
    <property type="match status" value="1"/>
</dbReference>
<keyword evidence="2 3" id="KW-0694">RNA-binding</keyword>
<dbReference type="STRING" id="1563681.BFP71_00225"/>
<dbReference type="NCBIfam" id="NF007494">
    <property type="entry name" value="PRK10089.1-3"/>
    <property type="match status" value="1"/>
</dbReference>
<dbReference type="OrthoDB" id="9794564at2"/>